<protein>
    <submittedName>
        <fullName evidence="1">Uncharacterized protein</fullName>
    </submittedName>
</protein>
<sequence length="67" mass="7579">MNALTCLRLIDDLLYAMDQGRIPRRPLSSLSSAEVPAYLRWTLQQVQGCLQEFGMKLHPRHGKLPGS</sequence>
<dbReference type="AlphaFoldDB" id="A0A841HYJ4"/>
<name>A0A841HYJ4_9DEIO</name>
<proteinExistence type="predicted"/>
<comment type="caution">
    <text evidence="1">The sequence shown here is derived from an EMBL/GenBank/DDBJ whole genome shotgun (WGS) entry which is preliminary data.</text>
</comment>
<dbReference type="RefSeq" id="WP_183984548.1">
    <property type="nucleotide sequence ID" value="NZ_JACHHG010000002.1"/>
</dbReference>
<evidence type="ECO:0000313" key="2">
    <source>
        <dbReference type="Proteomes" id="UP000569951"/>
    </source>
</evidence>
<reference evidence="1 2" key="1">
    <citation type="submission" date="2020-08" db="EMBL/GenBank/DDBJ databases">
        <title>Genomic Encyclopedia of Type Strains, Phase IV (KMG-IV): sequencing the most valuable type-strain genomes for metagenomic binning, comparative biology and taxonomic classification.</title>
        <authorList>
            <person name="Goeker M."/>
        </authorList>
    </citation>
    <scope>NUCLEOTIDE SEQUENCE [LARGE SCALE GENOMIC DNA]</scope>
    <source>
        <strain evidence="1 2">DSM 21458</strain>
    </source>
</reference>
<dbReference type="EMBL" id="JACHHG010000002">
    <property type="protein sequence ID" value="MBB6097290.1"/>
    <property type="molecule type" value="Genomic_DNA"/>
</dbReference>
<accession>A0A841HYJ4</accession>
<dbReference type="Proteomes" id="UP000569951">
    <property type="component" value="Unassembled WGS sequence"/>
</dbReference>
<organism evidence="1 2">
    <name type="scientific">Deinobacterium chartae</name>
    <dbReference type="NCBI Taxonomy" id="521158"/>
    <lineage>
        <taxon>Bacteria</taxon>
        <taxon>Thermotogati</taxon>
        <taxon>Deinococcota</taxon>
        <taxon>Deinococci</taxon>
        <taxon>Deinococcales</taxon>
        <taxon>Deinococcaceae</taxon>
        <taxon>Deinobacterium</taxon>
    </lineage>
</organism>
<keyword evidence="2" id="KW-1185">Reference proteome</keyword>
<evidence type="ECO:0000313" key="1">
    <source>
        <dbReference type="EMBL" id="MBB6097290.1"/>
    </source>
</evidence>
<gene>
    <name evidence="1" type="ORF">HNR42_000704</name>
</gene>